<dbReference type="GO" id="GO:0005743">
    <property type="term" value="C:mitochondrial inner membrane"/>
    <property type="evidence" value="ECO:0007669"/>
    <property type="project" value="UniProtKB-SubCell"/>
</dbReference>
<keyword evidence="4 5" id="KW-0472">Membrane</keyword>
<comment type="subcellular location">
    <subcellularLocation>
        <location evidence="1">Membrane</location>
    </subcellularLocation>
    <subcellularLocation>
        <location evidence="5">Mitochondrion inner membrane</location>
        <topology evidence="5">Multi-pass membrane protein</topology>
    </subcellularLocation>
</comment>
<protein>
    <recommendedName>
        <fullName evidence="5">SURF1-like protein</fullName>
    </recommendedName>
</protein>
<evidence type="ECO:0000256" key="2">
    <source>
        <dbReference type="ARBA" id="ARBA00022692"/>
    </source>
</evidence>
<keyword evidence="5" id="KW-0999">Mitochondrion inner membrane</keyword>
<evidence type="ECO:0000256" key="5">
    <source>
        <dbReference type="RuleBase" id="RU363076"/>
    </source>
</evidence>
<organism evidence="6 7">
    <name type="scientific">Macrolepiota fuliginosa MF-IS2</name>
    <dbReference type="NCBI Taxonomy" id="1400762"/>
    <lineage>
        <taxon>Eukaryota</taxon>
        <taxon>Fungi</taxon>
        <taxon>Dikarya</taxon>
        <taxon>Basidiomycota</taxon>
        <taxon>Agaricomycotina</taxon>
        <taxon>Agaricomycetes</taxon>
        <taxon>Agaricomycetidae</taxon>
        <taxon>Agaricales</taxon>
        <taxon>Agaricineae</taxon>
        <taxon>Agaricaceae</taxon>
        <taxon>Macrolepiota</taxon>
    </lineage>
</organism>
<evidence type="ECO:0000256" key="1">
    <source>
        <dbReference type="ARBA" id="ARBA00004370"/>
    </source>
</evidence>
<dbReference type="Proteomes" id="UP000807342">
    <property type="component" value="Unassembled WGS sequence"/>
</dbReference>
<dbReference type="GO" id="GO:0033617">
    <property type="term" value="P:mitochondrial respiratory chain complex IV assembly"/>
    <property type="evidence" value="ECO:0007669"/>
    <property type="project" value="TreeGrafter"/>
</dbReference>
<dbReference type="CDD" id="cd06662">
    <property type="entry name" value="SURF1"/>
    <property type="match status" value="1"/>
</dbReference>
<evidence type="ECO:0000313" key="7">
    <source>
        <dbReference type="Proteomes" id="UP000807342"/>
    </source>
</evidence>
<dbReference type="PANTHER" id="PTHR23427">
    <property type="entry name" value="SURFEIT LOCUS PROTEIN"/>
    <property type="match status" value="1"/>
</dbReference>
<dbReference type="OrthoDB" id="10040024at2759"/>
<evidence type="ECO:0000256" key="4">
    <source>
        <dbReference type="ARBA" id="ARBA00023136"/>
    </source>
</evidence>
<proteinExistence type="inferred from homology"/>
<feature type="transmembrane region" description="Helical" evidence="5">
    <location>
        <begin position="49"/>
        <end position="70"/>
    </location>
</feature>
<reference evidence="6" key="1">
    <citation type="submission" date="2020-11" db="EMBL/GenBank/DDBJ databases">
        <authorList>
            <consortium name="DOE Joint Genome Institute"/>
            <person name="Ahrendt S."/>
            <person name="Riley R."/>
            <person name="Andreopoulos W."/>
            <person name="Labutti K."/>
            <person name="Pangilinan J."/>
            <person name="Ruiz-Duenas F.J."/>
            <person name="Barrasa J.M."/>
            <person name="Sanchez-Garcia M."/>
            <person name="Camarero S."/>
            <person name="Miyauchi S."/>
            <person name="Serrano A."/>
            <person name="Linde D."/>
            <person name="Babiker R."/>
            <person name="Drula E."/>
            <person name="Ayuso-Fernandez I."/>
            <person name="Pacheco R."/>
            <person name="Padilla G."/>
            <person name="Ferreira P."/>
            <person name="Barriuso J."/>
            <person name="Kellner H."/>
            <person name="Castanera R."/>
            <person name="Alfaro M."/>
            <person name="Ramirez L."/>
            <person name="Pisabarro A.G."/>
            <person name="Kuo A."/>
            <person name="Tritt A."/>
            <person name="Lipzen A."/>
            <person name="He G."/>
            <person name="Yan M."/>
            <person name="Ng V."/>
            <person name="Cullen D."/>
            <person name="Martin F."/>
            <person name="Rosso M.-N."/>
            <person name="Henrissat B."/>
            <person name="Hibbett D."/>
            <person name="Martinez A.T."/>
            <person name="Grigoriev I.V."/>
        </authorList>
    </citation>
    <scope>NUCLEOTIDE SEQUENCE</scope>
    <source>
        <strain evidence="6">MF-IS2</strain>
    </source>
</reference>
<keyword evidence="7" id="KW-1185">Reference proteome</keyword>
<keyword evidence="3 5" id="KW-1133">Transmembrane helix</keyword>
<gene>
    <name evidence="6" type="ORF">P691DRAFT_693098</name>
</gene>
<dbReference type="InterPro" id="IPR002994">
    <property type="entry name" value="Surf1/Shy1"/>
</dbReference>
<comment type="similarity">
    <text evidence="5">Belongs to the SURF1 family.</text>
</comment>
<evidence type="ECO:0000256" key="3">
    <source>
        <dbReference type="ARBA" id="ARBA00022989"/>
    </source>
</evidence>
<dbReference type="AlphaFoldDB" id="A0A9P5XM87"/>
<dbReference type="InterPro" id="IPR045214">
    <property type="entry name" value="Surf1/Surf4"/>
</dbReference>
<dbReference type="PANTHER" id="PTHR23427:SF2">
    <property type="entry name" value="SURFEIT LOCUS PROTEIN 1"/>
    <property type="match status" value="1"/>
</dbReference>
<keyword evidence="5" id="KW-0496">Mitochondrion</keyword>
<keyword evidence="2 5" id="KW-0812">Transmembrane</keyword>
<feature type="transmembrane region" description="Helical" evidence="5">
    <location>
        <begin position="260"/>
        <end position="282"/>
    </location>
</feature>
<comment type="caution">
    <text evidence="6">The sequence shown here is derived from an EMBL/GenBank/DDBJ whole genome shotgun (WGS) entry which is preliminary data.</text>
</comment>
<dbReference type="EMBL" id="MU151056">
    <property type="protein sequence ID" value="KAF9454082.1"/>
    <property type="molecule type" value="Genomic_DNA"/>
</dbReference>
<evidence type="ECO:0000313" key="6">
    <source>
        <dbReference type="EMBL" id="KAF9454082.1"/>
    </source>
</evidence>
<dbReference type="Pfam" id="PF02104">
    <property type="entry name" value="SURF1"/>
    <property type="match status" value="1"/>
</dbReference>
<dbReference type="PROSITE" id="PS50895">
    <property type="entry name" value="SURF1"/>
    <property type="match status" value="1"/>
</dbReference>
<accession>A0A9P5XM87</accession>
<sequence length="296" mass="34117">MFPFRRFTQLRPQTLLQHRSQCFQQTKRTLWWRQKSEVPAIYKPRKESWVTPTMVVVGIIPLFTFALGTWQLKRLKWKINLIDELEEKLQLQPITLPSKINLSVIPEFVFRKVALRGKWDHAHTMFFAPRVHEGIHGVHVVTPLVRENGSTVLVDRGFVSKDQLDSGAYLKDTEEVVIVGMLRTSQKRNSFTPNNEPENGKWYWTDIGAMAEYAGGEKTGVQPVFVEQIFEGHAGEATSRVEKGIPVGRPPTVDLRNSHLSYVITWYALSGLTAFMFARLLIAKQRNAGKRMPRYR</sequence>
<comment type="function">
    <text evidence="5">Probably involved in the biogenesis of the COX complex.</text>
</comment>
<name>A0A9P5XM87_9AGAR</name>